<dbReference type="PANTHER" id="PTHR43802">
    <property type="entry name" value="ENOYL-COA HYDRATASE"/>
    <property type="match status" value="1"/>
</dbReference>
<dbReference type="PROSITE" id="PS00166">
    <property type="entry name" value="ENOYL_COA_HYDRATASE"/>
    <property type="match status" value="1"/>
</dbReference>
<dbReference type="EMBL" id="CAFBMH010000009">
    <property type="protein sequence ID" value="CAB4893629.1"/>
    <property type="molecule type" value="Genomic_DNA"/>
</dbReference>
<dbReference type="EMBL" id="CAFABA010000130">
    <property type="protein sequence ID" value="CAB4835535.1"/>
    <property type="molecule type" value="Genomic_DNA"/>
</dbReference>
<protein>
    <submittedName>
        <fullName evidence="3">Unannotated protein</fullName>
    </submittedName>
</protein>
<dbReference type="CDD" id="cd06558">
    <property type="entry name" value="crotonase-like"/>
    <property type="match status" value="1"/>
</dbReference>
<dbReference type="EMBL" id="CAEZYR010000002">
    <property type="protein sequence ID" value="CAB4725039.1"/>
    <property type="molecule type" value="Genomic_DNA"/>
</dbReference>
<proteinExistence type="inferred from homology"/>
<comment type="similarity">
    <text evidence="1">Belongs to the enoyl-CoA hydratase/isomerase family.</text>
</comment>
<dbReference type="Gene3D" id="1.10.12.10">
    <property type="entry name" value="Lyase 2-enoyl-coa Hydratase, Chain A, domain 2"/>
    <property type="match status" value="1"/>
</dbReference>
<sequence>MVPGMGLDVDMDGAVQRIRLNFPESRNAIDNDTAVALTELFRAANLDRSIRAILVTGVDRDFCTGGGANVPKPRGDAADALAPSLMDYRFGTHLFQNLFAAYWEIEKPVVSAVNGTVAGAGWMLALLADLVVAAEDARWTHVFTKRGMIPHAGDPFFLPRVLPFHFLNEIAMLGDTVVSQDLHRVGAVNRLVPAAEVEATARTLAVRLAEGPTRSLGQAKRLYRRSLECDMRTAFGEETAAATMLTTTHDRTEGVQSFLERRPAVFTGD</sequence>
<organism evidence="3">
    <name type="scientific">freshwater metagenome</name>
    <dbReference type="NCBI Taxonomy" id="449393"/>
    <lineage>
        <taxon>unclassified sequences</taxon>
        <taxon>metagenomes</taxon>
        <taxon>ecological metagenomes</taxon>
    </lineage>
</organism>
<evidence type="ECO:0000256" key="1">
    <source>
        <dbReference type="ARBA" id="ARBA00005254"/>
    </source>
</evidence>
<dbReference type="InterPro" id="IPR018376">
    <property type="entry name" value="Enoyl-CoA_hyd/isom_CS"/>
</dbReference>
<evidence type="ECO:0000313" key="5">
    <source>
        <dbReference type="EMBL" id="CAB4980133.1"/>
    </source>
</evidence>
<dbReference type="Pfam" id="PF00378">
    <property type="entry name" value="ECH_1"/>
    <property type="match status" value="1"/>
</dbReference>
<reference evidence="3" key="1">
    <citation type="submission" date="2020-05" db="EMBL/GenBank/DDBJ databases">
        <authorList>
            <person name="Chiriac C."/>
            <person name="Salcher M."/>
            <person name="Ghai R."/>
            <person name="Kavagutti S V."/>
        </authorList>
    </citation>
    <scope>NUCLEOTIDE SEQUENCE</scope>
</reference>
<dbReference type="EMBL" id="CAFBOS010000011">
    <property type="protein sequence ID" value="CAB4980133.1"/>
    <property type="molecule type" value="Genomic_DNA"/>
</dbReference>
<dbReference type="InterPro" id="IPR014748">
    <property type="entry name" value="Enoyl-CoA_hydra_C"/>
</dbReference>
<accession>A0A6J7ARS4</accession>
<dbReference type="GO" id="GO:0003824">
    <property type="term" value="F:catalytic activity"/>
    <property type="evidence" value="ECO:0007669"/>
    <property type="project" value="InterPro"/>
</dbReference>
<dbReference type="AlphaFoldDB" id="A0A6J7ARS4"/>
<dbReference type="PANTHER" id="PTHR43802:SF1">
    <property type="entry name" value="IP11341P-RELATED"/>
    <property type="match status" value="1"/>
</dbReference>
<dbReference type="Gene3D" id="3.90.226.10">
    <property type="entry name" value="2-enoyl-CoA Hydratase, Chain A, domain 1"/>
    <property type="match status" value="1"/>
</dbReference>
<evidence type="ECO:0000313" key="2">
    <source>
        <dbReference type="EMBL" id="CAB4725039.1"/>
    </source>
</evidence>
<evidence type="ECO:0000313" key="3">
    <source>
        <dbReference type="EMBL" id="CAB4835535.1"/>
    </source>
</evidence>
<gene>
    <name evidence="2" type="ORF">UFOPK2754_00075</name>
    <name evidence="3" type="ORF">UFOPK3139_02501</name>
    <name evidence="4" type="ORF">UFOPK3543_00445</name>
    <name evidence="5" type="ORF">UFOPK3967_00306</name>
</gene>
<name>A0A6J7ARS4_9ZZZZ</name>
<dbReference type="InterPro" id="IPR029045">
    <property type="entry name" value="ClpP/crotonase-like_dom_sf"/>
</dbReference>
<dbReference type="SUPFAM" id="SSF52096">
    <property type="entry name" value="ClpP/crotonase"/>
    <property type="match status" value="1"/>
</dbReference>
<dbReference type="InterPro" id="IPR001753">
    <property type="entry name" value="Enoyl-CoA_hydra/iso"/>
</dbReference>
<evidence type="ECO:0000313" key="4">
    <source>
        <dbReference type="EMBL" id="CAB4893629.1"/>
    </source>
</evidence>